<feature type="transmembrane region" description="Helical" evidence="1">
    <location>
        <begin position="38"/>
        <end position="59"/>
    </location>
</feature>
<comment type="caution">
    <text evidence="2">The sequence shown here is derived from an EMBL/GenBank/DDBJ whole genome shotgun (WGS) entry which is preliminary data.</text>
</comment>
<proteinExistence type="predicted"/>
<sequence>MKKITKKMLKYALTIGLIVLYLNISAYLVPFFDLEYTVMEFVFIFVAVILAVITSEFIFRTIMKAS</sequence>
<dbReference type="Proteomes" id="UP000324517">
    <property type="component" value="Unassembled WGS sequence"/>
</dbReference>
<reference evidence="2 3" key="1">
    <citation type="submission" date="2019-08" db="EMBL/GenBank/DDBJ databases">
        <title>Bacillus genomes from the desert of Cuatro Cienegas, Coahuila.</title>
        <authorList>
            <person name="Olmedo-Alvarez G."/>
        </authorList>
    </citation>
    <scope>NUCLEOTIDE SEQUENCE [LARGE SCALE GENOMIC DNA]</scope>
    <source>
        <strain evidence="2 3">CH98b_3T</strain>
    </source>
</reference>
<evidence type="ECO:0000313" key="3">
    <source>
        <dbReference type="Proteomes" id="UP000324517"/>
    </source>
</evidence>
<gene>
    <name evidence="2" type="ORF">FZC75_11265</name>
</gene>
<keyword evidence="1" id="KW-1133">Transmembrane helix</keyword>
<feature type="transmembrane region" description="Helical" evidence="1">
    <location>
        <begin position="12"/>
        <end position="32"/>
    </location>
</feature>
<keyword evidence="1" id="KW-0812">Transmembrane</keyword>
<dbReference type="RefSeq" id="WP_148979392.1">
    <property type="nucleotide sequence ID" value="NZ_JBNILM010000007.1"/>
</dbReference>
<accession>A0A5D4TC52</accession>
<dbReference type="OrthoDB" id="9960062at2"/>
<protein>
    <submittedName>
        <fullName evidence="2">Uncharacterized protein</fullName>
    </submittedName>
</protein>
<name>A0A5D4TC52_9BACI</name>
<evidence type="ECO:0000313" key="2">
    <source>
        <dbReference type="EMBL" id="TYS71736.1"/>
    </source>
</evidence>
<keyword evidence="1" id="KW-0472">Membrane</keyword>
<dbReference type="AlphaFoldDB" id="A0A5D4TC52"/>
<evidence type="ECO:0000256" key="1">
    <source>
        <dbReference type="SAM" id="Phobius"/>
    </source>
</evidence>
<dbReference type="EMBL" id="VTET01000005">
    <property type="protein sequence ID" value="TYS71736.1"/>
    <property type="molecule type" value="Genomic_DNA"/>
</dbReference>
<organism evidence="2 3">
    <name type="scientific">Sutcliffiella horikoshii</name>
    <dbReference type="NCBI Taxonomy" id="79883"/>
    <lineage>
        <taxon>Bacteria</taxon>
        <taxon>Bacillati</taxon>
        <taxon>Bacillota</taxon>
        <taxon>Bacilli</taxon>
        <taxon>Bacillales</taxon>
        <taxon>Bacillaceae</taxon>
        <taxon>Sutcliffiella</taxon>
    </lineage>
</organism>